<dbReference type="InterPro" id="IPR018044">
    <property type="entry name" value="Peptidase_S11"/>
</dbReference>
<dbReference type="Proteomes" id="UP000243706">
    <property type="component" value="Chromosome 1"/>
</dbReference>
<evidence type="ECO:0000256" key="5">
    <source>
        <dbReference type="ARBA" id="ARBA00022960"/>
    </source>
</evidence>
<evidence type="ECO:0000313" key="16">
    <source>
        <dbReference type="EMBL" id="SNV99228.1"/>
    </source>
</evidence>
<feature type="binding site" evidence="9">
    <location>
        <position position="256"/>
    </location>
    <ligand>
        <name>substrate</name>
    </ligand>
</feature>
<evidence type="ECO:0000256" key="8">
    <source>
        <dbReference type="PIRSR" id="PIRSR618044-1"/>
    </source>
</evidence>
<dbReference type="PANTHER" id="PTHR35333:SF4">
    <property type="entry name" value="SLR0121 PROTEIN"/>
    <property type="match status" value="1"/>
</dbReference>
<feature type="active site" description="Acyl-ester intermediate" evidence="8">
    <location>
        <position position="72"/>
    </location>
</feature>
<dbReference type="GO" id="GO:0071555">
    <property type="term" value="P:cell wall organization"/>
    <property type="evidence" value="ECO:0007669"/>
    <property type="project" value="UniProtKB-KW"/>
</dbReference>
<evidence type="ECO:0000256" key="7">
    <source>
        <dbReference type="ARBA" id="ARBA00023316"/>
    </source>
</evidence>
<dbReference type="SUPFAM" id="SSF69189">
    <property type="entry name" value="Penicillin-binding protein associated domain"/>
    <property type="match status" value="1"/>
</dbReference>
<keyword evidence="7" id="KW-0961">Cell wall biogenesis/degradation</keyword>
<dbReference type="InterPro" id="IPR012338">
    <property type="entry name" value="Beta-lactam/transpept-like"/>
</dbReference>
<reference evidence="16 17" key="2">
    <citation type="submission" date="2017-06" db="EMBL/GenBank/DDBJ databases">
        <authorList>
            <consortium name="Pathogen Informatics"/>
        </authorList>
    </citation>
    <scope>NUCLEOTIDE SEQUENCE [LARGE SCALE GENOMIC DNA]</scope>
    <source>
        <strain evidence="16 17">NCTC13833</strain>
    </source>
</reference>
<dbReference type="GO" id="GO:0006508">
    <property type="term" value="P:proteolysis"/>
    <property type="evidence" value="ECO:0007669"/>
    <property type="project" value="InterPro"/>
</dbReference>
<dbReference type="GO" id="GO:0046677">
    <property type="term" value="P:response to antibiotic"/>
    <property type="evidence" value="ECO:0007669"/>
    <property type="project" value="InterPro"/>
</dbReference>
<name>A0A240BWG0_9STAP</name>
<dbReference type="Pfam" id="PF09211">
    <property type="entry name" value="DUF1958"/>
    <property type="match status" value="1"/>
</dbReference>
<dbReference type="Gene3D" id="2.30.140.20">
    <property type="entry name" value="Penicillin-binding protein 4, C-terminal domain"/>
    <property type="match status" value="1"/>
</dbReference>
<evidence type="ECO:0000256" key="1">
    <source>
        <dbReference type="ARBA" id="ARBA00003217"/>
    </source>
</evidence>
<comment type="similarity">
    <text evidence="2 10">Belongs to the peptidase S11 family.</text>
</comment>
<protein>
    <submittedName>
        <fullName evidence="15 16">Penicillin-binding protein 4</fullName>
        <ecNumber evidence="16">3.4.16.4</ecNumber>
    </submittedName>
</protein>
<dbReference type="InterPro" id="IPR015956">
    <property type="entry name" value="Peniciliin-bd_prot_C_sf"/>
</dbReference>
<evidence type="ECO:0000256" key="11">
    <source>
        <dbReference type="SAM" id="Phobius"/>
    </source>
</evidence>
<reference evidence="15" key="1">
    <citation type="journal article" date="2014" name="Int. J. Syst. Evol. Microbiol.">
        <title>Complete genome of a new Firmicutes species belonging to the dominant human colonic microbiota ('Ruminococcus bicirculans') reveals two chromosomes and a selective capacity to utilize plant glucans.</title>
        <authorList>
            <consortium name="NISC Comparative Sequencing Program"/>
            <person name="Wegmann U."/>
            <person name="Louis P."/>
            <person name="Goesmann A."/>
            <person name="Henrissat B."/>
            <person name="Duncan S.H."/>
            <person name="Flint H.J."/>
        </authorList>
    </citation>
    <scope>NUCLEOTIDE SEQUENCE</scope>
    <source>
        <strain evidence="15">CCM 4175</strain>
    </source>
</reference>
<dbReference type="GO" id="GO:0009252">
    <property type="term" value="P:peptidoglycan biosynthetic process"/>
    <property type="evidence" value="ECO:0007669"/>
    <property type="project" value="UniProtKB-KW"/>
</dbReference>
<accession>A0A240BWG0</accession>
<evidence type="ECO:0000313" key="17">
    <source>
        <dbReference type="Proteomes" id="UP000243706"/>
    </source>
</evidence>
<evidence type="ECO:0000256" key="4">
    <source>
        <dbReference type="ARBA" id="ARBA00022801"/>
    </source>
</evidence>
<dbReference type="Proteomes" id="UP000652995">
    <property type="component" value="Unassembled WGS sequence"/>
</dbReference>
<dbReference type="EMBL" id="LT906464">
    <property type="protein sequence ID" value="SNV99228.1"/>
    <property type="molecule type" value="Genomic_DNA"/>
</dbReference>
<feature type="active site" evidence="8">
    <location>
        <position position="136"/>
    </location>
</feature>
<keyword evidence="3 12" id="KW-0732">Signal</keyword>
<evidence type="ECO:0000256" key="2">
    <source>
        <dbReference type="ARBA" id="ARBA00007164"/>
    </source>
</evidence>
<proteinExistence type="inferred from homology"/>
<dbReference type="PANTHER" id="PTHR35333">
    <property type="entry name" value="BETA-LACTAMASE"/>
    <property type="match status" value="1"/>
</dbReference>
<keyword evidence="11" id="KW-0812">Transmembrane</keyword>
<dbReference type="GO" id="GO:0008800">
    <property type="term" value="F:beta-lactamase activity"/>
    <property type="evidence" value="ECO:0007669"/>
    <property type="project" value="InterPro"/>
</dbReference>
<keyword evidence="4 16" id="KW-0378">Hydrolase</keyword>
<keyword evidence="11" id="KW-0472">Membrane</keyword>
<keyword evidence="16" id="KW-0121">Carboxypeptidase</keyword>
<dbReference type="Gene3D" id="3.40.710.10">
    <property type="entry name" value="DD-peptidase/beta-lactamase superfamily"/>
    <property type="match status" value="1"/>
</dbReference>
<dbReference type="EMBL" id="BMCB01000003">
    <property type="protein sequence ID" value="GGA85484.1"/>
    <property type="molecule type" value="Genomic_DNA"/>
</dbReference>
<dbReference type="AlphaFoldDB" id="A0A240BWG0"/>
<evidence type="ECO:0000313" key="18">
    <source>
        <dbReference type="Proteomes" id="UP000652995"/>
    </source>
</evidence>
<dbReference type="InterPro" id="IPR015294">
    <property type="entry name" value="Pen-bd_prot4_C_dom"/>
</dbReference>
<evidence type="ECO:0000256" key="6">
    <source>
        <dbReference type="ARBA" id="ARBA00022984"/>
    </source>
</evidence>
<dbReference type="InterPro" id="IPR000871">
    <property type="entry name" value="Beta-lactam_class-A"/>
</dbReference>
<dbReference type="Pfam" id="PF00768">
    <property type="entry name" value="Peptidase_S11"/>
    <property type="match status" value="1"/>
</dbReference>
<dbReference type="SUPFAM" id="SSF56601">
    <property type="entry name" value="beta-lactamase/transpeptidase-like"/>
    <property type="match status" value="1"/>
</dbReference>
<dbReference type="RefSeq" id="WP_159031415.1">
    <property type="nucleotide sequence ID" value="NZ_BMCB01000003.1"/>
</dbReference>
<evidence type="ECO:0000256" key="12">
    <source>
        <dbReference type="SAM" id="SignalP"/>
    </source>
</evidence>
<keyword evidence="11" id="KW-1133">Transmembrane helix</keyword>
<evidence type="ECO:0000313" key="15">
    <source>
        <dbReference type="EMBL" id="GGA85484.1"/>
    </source>
</evidence>
<dbReference type="GO" id="GO:0009002">
    <property type="term" value="F:serine-type D-Ala-D-Ala carboxypeptidase activity"/>
    <property type="evidence" value="ECO:0007669"/>
    <property type="project" value="UniProtKB-EC"/>
</dbReference>
<feature type="transmembrane region" description="Helical" evidence="11">
    <location>
        <begin position="392"/>
        <end position="412"/>
    </location>
</feature>
<evidence type="ECO:0000259" key="13">
    <source>
        <dbReference type="Pfam" id="PF00768"/>
    </source>
</evidence>
<keyword evidence="6" id="KW-0573">Peptidoglycan synthesis</keyword>
<reference evidence="15" key="4">
    <citation type="submission" date="2024-05" db="EMBL/GenBank/DDBJ databases">
        <authorList>
            <person name="Sun Q."/>
            <person name="Sedlacek I."/>
        </authorList>
    </citation>
    <scope>NUCLEOTIDE SEQUENCE</scope>
    <source>
        <strain evidence="15">CCM 4175</strain>
    </source>
</reference>
<keyword evidence="16" id="KW-0645">Protease</keyword>
<dbReference type="InterPro" id="IPR001967">
    <property type="entry name" value="Peptidase_S11_N"/>
</dbReference>
<feature type="domain" description="Peptidase S11 D-alanyl-D-alanine carboxypeptidase A N-terminal" evidence="13">
    <location>
        <begin position="45"/>
        <end position="283"/>
    </location>
</feature>
<comment type="function">
    <text evidence="1">Removes C-terminal D-alanyl residues from sugar-peptide cell wall precursors.</text>
</comment>
<feature type="signal peptide" evidence="12">
    <location>
        <begin position="1"/>
        <end position="25"/>
    </location>
</feature>
<dbReference type="EC" id="3.4.16.4" evidence="16"/>
<feature type="chain" id="PRO_5013280746" evidence="12">
    <location>
        <begin position="26"/>
        <end position="421"/>
    </location>
</feature>
<dbReference type="PRINTS" id="PR00725">
    <property type="entry name" value="DADACBPTASE1"/>
</dbReference>
<evidence type="ECO:0000256" key="10">
    <source>
        <dbReference type="RuleBase" id="RU004016"/>
    </source>
</evidence>
<feature type="active site" description="Proton acceptor" evidence="8">
    <location>
        <position position="75"/>
    </location>
</feature>
<dbReference type="GO" id="GO:0030655">
    <property type="term" value="P:beta-lactam antibiotic catabolic process"/>
    <property type="evidence" value="ECO:0007669"/>
    <property type="project" value="InterPro"/>
</dbReference>
<reference evidence="18" key="3">
    <citation type="journal article" date="2019" name="Int. J. Syst. Evol. Microbiol.">
        <title>The Global Catalogue of Microorganisms (GCM) 10K type strain sequencing project: providing services to taxonomists for standard genome sequencing and annotation.</title>
        <authorList>
            <consortium name="The Broad Institute Genomics Platform"/>
            <consortium name="The Broad Institute Genome Sequencing Center for Infectious Disease"/>
            <person name="Wu L."/>
            <person name="Ma J."/>
        </authorList>
    </citation>
    <scope>NUCLEOTIDE SEQUENCE [LARGE SCALE GENOMIC DNA]</scope>
    <source>
        <strain evidence="18">CCM 4175</strain>
    </source>
</reference>
<keyword evidence="5" id="KW-0133">Cell shape</keyword>
<gene>
    <name evidence="16" type="primary">dacA</name>
    <name evidence="15" type="ORF">GCM10007183_07090</name>
    <name evidence="16" type="ORF">SAMEA4412661_00245</name>
</gene>
<evidence type="ECO:0000256" key="9">
    <source>
        <dbReference type="PIRSR" id="PIRSR618044-2"/>
    </source>
</evidence>
<feature type="domain" description="Penicillin-binding protein 4 C-terminal" evidence="14">
    <location>
        <begin position="313"/>
        <end position="379"/>
    </location>
</feature>
<evidence type="ECO:0000256" key="3">
    <source>
        <dbReference type="ARBA" id="ARBA00022729"/>
    </source>
</evidence>
<organism evidence="16 17">
    <name type="scientific">Staphylococcus muscae</name>
    <dbReference type="NCBI Taxonomy" id="1294"/>
    <lineage>
        <taxon>Bacteria</taxon>
        <taxon>Bacillati</taxon>
        <taxon>Bacillota</taxon>
        <taxon>Bacilli</taxon>
        <taxon>Bacillales</taxon>
        <taxon>Staphylococcaceae</taxon>
        <taxon>Staphylococcus</taxon>
    </lineage>
</organism>
<evidence type="ECO:0000259" key="14">
    <source>
        <dbReference type="Pfam" id="PF09211"/>
    </source>
</evidence>
<sequence length="421" mass="47729">MRTKFLKVMMVFTMLQLLLVGTVEAETSPYEIAKKHEPQASKDYQPESAMTTTQTGQILYDFNGEQTLYPASVVKMMTFYLVYDAIDKGELNLSDNVKITAEHQGVAQLPNVSTHPIIAGQTFTIEELLQQAIMVSSNAATMVLAEKVSGDTSTFTQQMNDKARAFNMKDTYFTNPTGLDNAWLHQYAPQGFTDVGKPTSSAYDLSILATRLVNDHPEILDITKQRMLNQEGGMQRTTNYSLPGEANGMSGVDGLKTGTSDEAYHFMMTAKQQHLRLQTAVLHVAPFNDNNAKHARHIIANGVTQEMFDQYTYKKVLSKGEHRIHDKKYEVKQDLYDVVPKKMKFSDKNFKIDEEKRRISLKYERQFLEGYQAPSVKIEKKGIEWFGDKPSIPLMIGVGLFLIVLLTSFTVWKIKKRSKFN</sequence>
<dbReference type="GO" id="GO:0008360">
    <property type="term" value="P:regulation of cell shape"/>
    <property type="evidence" value="ECO:0007669"/>
    <property type="project" value="UniProtKB-KW"/>
</dbReference>
<keyword evidence="18" id="KW-1185">Reference proteome</keyword>
<dbReference type="InterPro" id="IPR037091">
    <property type="entry name" value="Pen-bd_prot4_C_dom_sf"/>
</dbReference>